<dbReference type="CDD" id="cd05120">
    <property type="entry name" value="APH_ChoK_like"/>
    <property type="match status" value="1"/>
</dbReference>
<dbReference type="GO" id="GO:0016301">
    <property type="term" value="F:kinase activity"/>
    <property type="evidence" value="ECO:0007669"/>
    <property type="project" value="UniProtKB-KW"/>
</dbReference>
<evidence type="ECO:0000259" key="1">
    <source>
        <dbReference type="Pfam" id="PF01636"/>
    </source>
</evidence>
<feature type="domain" description="Aminoglycoside phosphotransferase" evidence="1">
    <location>
        <begin position="23"/>
        <end position="227"/>
    </location>
</feature>
<dbReference type="EMBL" id="AZHD01000003">
    <property type="protein sequence ID" value="OAA66002.1"/>
    <property type="molecule type" value="Genomic_DNA"/>
</dbReference>
<keyword evidence="2" id="KW-0808">Transferase</keyword>
<comment type="caution">
    <text evidence="2">The sequence shown here is derived from an EMBL/GenBank/DDBJ whole genome shotgun (WGS) entry which is preliminary data.</text>
</comment>
<sequence>MPRIISPDELKNAKRFGTFAPVYQIDDRTVVKTGESVALTEAETMAFARQHTTIPVPDVHNAYTDETSGYACIVMDFVPGRTLDEAWPTYTEADKDAVLAQLRGYLAELRAHRGDFVGGLGRTPCNDPLFDNEKNGYGPFADEAAFNQGVVRALRNARPGQDWVELYCDVFEDVMQGHDIVLTHGDLDPRNILVQGAQVVALLDWEMAGYYPAYWEYCKAMRRPRWESGWVKDRAVDRILPPWRKELSVIWNLNEVIW</sequence>
<evidence type="ECO:0000313" key="3">
    <source>
        <dbReference type="Proteomes" id="UP000076874"/>
    </source>
</evidence>
<name>A0A162JAB0_9HYPO</name>
<proteinExistence type="predicted"/>
<dbReference type="PANTHER" id="PTHR21310:SF48">
    <property type="entry name" value="AMINOGLYCOSIDE PHOSPHOTRANSFERASE DOMAIN-CONTAINING PROTEIN"/>
    <property type="match status" value="1"/>
</dbReference>
<dbReference type="InterPro" id="IPR011009">
    <property type="entry name" value="Kinase-like_dom_sf"/>
</dbReference>
<dbReference type="Gene3D" id="3.90.1200.10">
    <property type="match status" value="1"/>
</dbReference>
<dbReference type="AlphaFoldDB" id="A0A162JAB0"/>
<dbReference type="Proteomes" id="UP000076874">
    <property type="component" value="Unassembled WGS sequence"/>
</dbReference>
<dbReference type="SUPFAM" id="SSF56112">
    <property type="entry name" value="Protein kinase-like (PK-like)"/>
    <property type="match status" value="1"/>
</dbReference>
<keyword evidence="2" id="KW-0418">Kinase</keyword>
<reference evidence="2 3" key="1">
    <citation type="journal article" date="2016" name="Genome Biol. Evol.">
        <title>Divergent and convergent evolution of fungal pathogenicity.</title>
        <authorList>
            <person name="Shang Y."/>
            <person name="Xiao G."/>
            <person name="Zheng P."/>
            <person name="Cen K."/>
            <person name="Zhan S."/>
            <person name="Wang C."/>
        </authorList>
    </citation>
    <scope>NUCLEOTIDE SEQUENCE [LARGE SCALE GENOMIC DNA]</scope>
    <source>
        <strain evidence="2 3">RCEF 264</strain>
    </source>
</reference>
<dbReference type="Pfam" id="PF01636">
    <property type="entry name" value="APH"/>
    <property type="match status" value="1"/>
</dbReference>
<keyword evidence="3" id="KW-1185">Reference proteome</keyword>
<dbReference type="PANTHER" id="PTHR21310">
    <property type="entry name" value="AMINOGLYCOSIDE PHOSPHOTRANSFERASE-RELATED-RELATED"/>
    <property type="match status" value="1"/>
</dbReference>
<organism evidence="2 3">
    <name type="scientific">Niveomyces insectorum RCEF 264</name>
    <dbReference type="NCBI Taxonomy" id="1081102"/>
    <lineage>
        <taxon>Eukaryota</taxon>
        <taxon>Fungi</taxon>
        <taxon>Dikarya</taxon>
        <taxon>Ascomycota</taxon>
        <taxon>Pezizomycotina</taxon>
        <taxon>Sordariomycetes</taxon>
        <taxon>Hypocreomycetidae</taxon>
        <taxon>Hypocreales</taxon>
        <taxon>Cordycipitaceae</taxon>
        <taxon>Niveomyces</taxon>
    </lineage>
</organism>
<dbReference type="OrthoDB" id="2906425at2759"/>
<accession>A0A162JAB0</accession>
<dbReference type="InterPro" id="IPR002575">
    <property type="entry name" value="Aminoglycoside_PTrfase"/>
</dbReference>
<protein>
    <submittedName>
        <fullName evidence="2">Protein kinase-like domain protein</fullName>
    </submittedName>
</protein>
<dbReference type="InterPro" id="IPR051678">
    <property type="entry name" value="AGP_Transferase"/>
</dbReference>
<dbReference type="STRING" id="1081102.A0A162JAB0"/>
<evidence type="ECO:0000313" key="2">
    <source>
        <dbReference type="EMBL" id="OAA66002.1"/>
    </source>
</evidence>
<gene>
    <name evidence="2" type="ORF">SPI_02789</name>
</gene>